<sequence>MSLDIQSIPVLSDNYVWLLKEEDGTQAVVDPGEAGPVMDVLGEGRLDLILLTHHHADHTGGVEALRERYGAKVFGPSQKQEWLPKLDRGFEDGDSFYIGSTKVDVLLTPGHAVGHLSYVVPEVPALFCGDVLFSVGCGRLLEGTAEELYRSLHRYDALPDNTLVCAGHEYTRSNIAFALHVDPDNQALKARAAEVETLLEAGRPTLPVSLGTERATNPFLRASDVSHFADLRRQKDTF</sequence>
<dbReference type="GO" id="GO:0017001">
    <property type="term" value="P:antibiotic catabolic process"/>
    <property type="evidence" value="ECO:0007669"/>
    <property type="project" value="InterPro"/>
</dbReference>
<comment type="subunit">
    <text evidence="7">Monomer.</text>
</comment>
<dbReference type="EMBL" id="LUTU01000011">
    <property type="protein sequence ID" value="OAJ66977.1"/>
    <property type="molecule type" value="Genomic_DNA"/>
</dbReference>
<evidence type="ECO:0000256" key="3">
    <source>
        <dbReference type="ARBA" id="ARBA00006759"/>
    </source>
</evidence>
<dbReference type="SUPFAM" id="SSF56281">
    <property type="entry name" value="Metallo-hydrolase/oxidoreductase"/>
    <property type="match status" value="1"/>
</dbReference>
<dbReference type="InterPro" id="IPR050110">
    <property type="entry name" value="Glyoxalase_II_hydrolase"/>
</dbReference>
<feature type="binding site" evidence="7">
    <location>
        <position position="53"/>
    </location>
    <ligand>
        <name>Zn(2+)</name>
        <dbReference type="ChEBI" id="CHEBI:29105"/>
        <label>1</label>
    </ligand>
</feature>
<dbReference type="OrthoDB" id="9802248at2"/>
<dbReference type="InterPro" id="IPR017782">
    <property type="entry name" value="Hydroxyacylglutathione_Hdrlase"/>
</dbReference>
<organism evidence="9 10">
    <name type="scientific">Gluconobacter cerinus</name>
    <dbReference type="NCBI Taxonomy" id="38307"/>
    <lineage>
        <taxon>Bacteria</taxon>
        <taxon>Pseudomonadati</taxon>
        <taxon>Pseudomonadota</taxon>
        <taxon>Alphaproteobacteria</taxon>
        <taxon>Acetobacterales</taxon>
        <taxon>Acetobacteraceae</taxon>
        <taxon>Gluconobacter</taxon>
    </lineage>
</organism>
<comment type="cofactor">
    <cofactor evidence="7">
        <name>Zn(2+)</name>
        <dbReference type="ChEBI" id="CHEBI:29105"/>
    </cofactor>
    <text evidence="7">Binds 2 Zn(2+) ions per subunit.</text>
</comment>
<dbReference type="NCBIfam" id="TIGR03413">
    <property type="entry name" value="GSH_gloB"/>
    <property type="match status" value="1"/>
</dbReference>
<evidence type="ECO:0000256" key="2">
    <source>
        <dbReference type="ARBA" id="ARBA00004963"/>
    </source>
</evidence>
<dbReference type="InterPro" id="IPR001279">
    <property type="entry name" value="Metallo-B-lactamas"/>
</dbReference>
<dbReference type="GO" id="GO:0019243">
    <property type="term" value="P:methylglyoxal catabolic process to D-lactate via S-lactoyl-glutathione"/>
    <property type="evidence" value="ECO:0007669"/>
    <property type="project" value="UniProtKB-UniRule"/>
</dbReference>
<proteinExistence type="inferred from homology"/>
<dbReference type="Pfam" id="PF16123">
    <property type="entry name" value="HAGH_C"/>
    <property type="match status" value="1"/>
</dbReference>
<dbReference type="GO" id="GO:0008270">
    <property type="term" value="F:zinc ion binding"/>
    <property type="evidence" value="ECO:0007669"/>
    <property type="project" value="InterPro"/>
</dbReference>
<comment type="caution">
    <text evidence="9">The sequence shown here is derived from an EMBL/GenBank/DDBJ whole genome shotgun (WGS) entry which is preliminary data.</text>
</comment>
<dbReference type="CDD" id="cd07723">
    <property type="entry name" value="hydroxyacylglutathione_hydrolase_MBL-fold"/>
    <property type="match status" value="1"/>
</dbReference>
<evidence type="ECO:0000313" key="9">
    <source>
        <dbReference type="EMBL" id="OAJ66977.1"/>
    </source>
</evidence>
<evidence type="ECO:0000256" key="1">
    <source>
        <dbReference type="ARBA" id="ARBA00001623"/>
    </source>
</evidence>
<dbReference type="InterPro" id="IPR032282">
    <property type="entry name" value="HAGH_C"/>
</dbReference>
<feature type="binding site" evidence="7">
    <location>
        <position position="55"/>
    </location>
    <ligand>
        <name>Zn(2+)</name>
        <dbReference type="ChEBI" id="CHEBI:29105"/>
        <label>1</label>
    </ligand>
</feature>
<dbReference type="GO" id="GO:0008800">
    <property type="term" value="F:beta-lactamase activity"/>
    <property type="evidence" value="ECO:0007669"/>
    <property type="project" value="InterPro"/>
</dbReference>
<evidence type="ECO:0000259" key="8">
    <source>
        <dbReference type="SMART" id="SM00849"/>
    </source>
</evidence>
<dbReference type="UniPathway" id="UPA00619">
    <property type="reaction ID" value="UER00676"/>
</dbReference>
<evidence type="ECO:0000313" key="10">
    <source>
        <dbReference type="Proteomes" id="UP000077786"/>
    </source>
</evidence>
<feature type="binding site" evidence="7">
    <location>
        <position position="58"/>
    </location>
    <ligand>
        <name>Zn(2+)</name>
        <dbReference type="ChEBI" id="CHEBI:29105"/>
        <label>2</label>
    </ligand>
</feature>
<dbReference type="PANTHER" id="PTHR43705">
    <property type="entry name" value="HYDROXYACYLGLUTATHIONE HYDROLASE"/>
    <property type="match status" value="1"/>
</dbReference>
<evidence type="ECO:0000256" key="7">
    <source>
        <dbReference type="HAMAP-Rule" id="MF_01374"/>
    </source>
</evidence>
<keyword evidence="5 7" id="KW-0378">Hydrolase</keyword>
<dbReference type="PANTHER" id="PTHR43705:SF1">
    <property type="entry name" value="HYDROXYACYLGLUTATHIONE HYDROLASE GLOB"/>
    <property type="match status" value="1"/>
</dbReference>
<feature type="binding site" evidence="7">
    <location>
        <position position="130"/>
    </location>
    <ligand>
        <name>Zn(2+)</name>
        <dbReference type="ChEBI" id="CHEBI:29105"/>
        <label>2</label>
    </ligand>
</feature>
<comment type="catalytic activity">
    <reaction evidence="1 7">
        <text>an S-(2-hydroxyacyl)glutathione + H2O = a 2-hydroxy carboxylate + glutathione + H(+)</text>
        <dbReference type="Rhea" id="RHEA:21864"/>
        <dbReference type="ChEBI" id="CHEBI:15377"/>
        <dbReference type="ChEBI" id="CHEBI:15378"/>
        <dbReference type="ChEBI" id="CHEBI:57925"/>
        <dbReference type="ChEBI" id="CHEBI:58896"/>
        <dbReference type="ChEBI" id="CHEBI:71261"/>
        <dbReference type="EC" id="3.1.2.6"/>
    </reaction>
</comment>
<comment type="pathway">
    <text evidence="2 7">Secondary metabolite metabolism; methylglyoxal degradation; (R)-lactate from methylglyoxal: step 2/2.</text>
</comment>
<feature type="binding site" evidence="7">
    <location>
        <position position="168"/>
    </location>
    <ligand>
        <name>Zn(2+)</name>
        <dbReference type="ChEBI" id="CHEBI:29105"/>
        <label>2</label>
    </ligand>
</feature>
<accession>A0A1B6VJ39</accession>
<keyword evidence="6 7" id="KW-0862">Zinc</keyword>
<evidence type="ECO:0000256" key="5">
    <source>
        <dbReference type="ARBA" id="ARBA00022801"/>
    </source>
</evidence>
<evidence type="ECO:0000256" key="6">
    <source>
        <dbReference type="ARBA" id="ARBA00022833"/>
    </source>
</evidence>
<name>A0A1B6VJ39_9PROT</name>
<dbReference type="PROSITE" id="PS00743">
    <property type="entry name" value="BETA_LACTAMASE_B_1"/>
    <property type="match status" value="1"/>
</dbReference>
<dbReference type="Proteomes" id="UP000077786">
    <property type="component" value="Unassembled WGS sequence"/>
</dbReference>
<dbReference type="InterPro" id="IPR036866">
    <property type="entry name" value="RibonucZ/Hydroxyglut_hydro"/>
</dbReference>
<dbReference type="RefSeq" id="WP_064275045.1">
    <property type="nucleotide sequence ID" value="NZ_LUTU01000011.1"/>
</dbReference>
<comment type="similarity">
    <text evidence="3 7">Belongs to the metallo-beta-lactamase superfamily. Glyoxalase II family.</text>
</comment>
<keyword evidence="4 7" id="KW-0479">Metal-binding</keyword>
<gene>
    <name evidence="7" type="primary">gloB</name>
    <name evidence="9" type="ORF">A0123_02354</name>
</gene>
<feature type="domain" description="Metallo-beta-lactamase" evidence="8">
    <location>
        <begin position="13"/>
        <end position="168"/>
    </location>
</feature>
<dbReference type="InterPro" id="IPR001018">
    <property type="entry name" value="Beta-lactamase_class-B_CS"/>
</dbReference>
<dbReference type="PIRSF" id="PIRSF005457">
    <property type="entry name" value="Glx"/>
    <property type="match status" value="1"/>
</dbReference>
<dbReference type="Pfam" id="PF00753">
    <property type="entry name" value="Lactamase_B"/>
    <property type="match status" value="1"/>
</dbReference>
<feature type="binding site" evidence="7">
    <location>
        <position position="111"/>
    </location>
    <ligand>
        <name>Zn(2+)</name>
        <dbReference type="ChEBI" id="CHEBI:29105"/>
        <label>1</label>
    </ligand>
</feature>
<feature type="binding site" evidence="7">
    <location>
        <position position="57"/>
    </location>
    <ligand>
        <name>Zn(2+)</name>
        <dbReference type="ChEBI" id="CHEBI:29105"/>
        <label>2</label>
    </ligand>
</feature>
<comment type="function">
    <text evidence="7">Thiolesterase that catalyzes the hydrolysis of S-D-lactoyl-glutathione to form glutathione and D-lactic acid.</text>
</comment>
<protein>
    <recommendedName>
        <fullName evidence="7">Hydroxyacylglutathione hydrolase</fullName>
        <ecNumber evidence="7">3.1.2.6</ecNumber>
    </recommendedName>
    <alternativeName>
        <fullName evidence="7">Glyoxalase II</fullName>
        <shortName evidence="7">Glx II</shortName>
    </alternativeName>
</protein>
<dbReference type="EC" id="3.1.2.6" evidence="7"/>
<dbReference type="GO" id="GO:0004416">
    <property type="term" value="F:hydroxyacylglutathione hydrolase activity"/>
    <property type="evidence" value="ECO:0007669"/>
    <property type="project" value="UniProtKB-UniRule"/>
</dbReference>
<dbReference type="Gene3D" id="3.60.15.10">
    <property type="entry name" value="Ribonuclease Z/Hydroxyacylglutathione hydrolase-like"/>
    <property type="match status" value="1"/>
</dbReference>
<dbReference type="AlphaFoldDB" id="A0A1B6VJ39"/>
<feature type="binding site" evidence="7">
    <location>
        <position position="130"/>
    </location>
    <ligand>
        <name>Zn(2+)</name>
        <dbReference type="ChEBI" id="CHEBI:29105"/>
        <label>1</label>
    </ligand>
</feature>
<dbReference type="PATRIC" id="fig|38307.3.peg.2453"/>
<reference evidence="9 10" key="1">
    <citation type="submission" date="2016-03" db="EMBL/GenBank/DDBJ databases">
        <title>Draft genome sequence of Gluconobacter cerinus strain CECT 9110.</title>
        <authorList>
            <person name="Sainz F."/>
            <person name="Mas A."/>
            <person name="Torija M.J."/>
        </authorList>
    </citation>
    <scope>NUCLEOTIDE SEQUENCE [LARGE SCALE GENOMIC DNA]</scope>
    <source>
        <strain evidence="9 10">CECT 9110</strain>
    </source>
</reference>
<dbReference type="HAMAP" id="MF_01374">
    <property type="entry name" value="Glyoxalase_2"/>
    <property type="match status" value="1"/>
</dbReference>
<dbReference type="SMART" id="SM00849">
    <property type="entry name" value="Lactamase_B"/>
    <property type="match status" value="1"/>
</dbReference>
<evidence type="ECO:0000256" key="4">
    <source>
        <dbReference type="ARBA" id="ARBA00022723"/>
    </source>
</evidence>
<dbReference type="InterPro" id="IPR035680">
    <property type="entry name" value="Clx_II_MBL"/>
</dbReference>